<dbReference type="Proteomes" id="UP000295668">
    <property type="component" value="Unassembled WGS sequence"/>
</dbReference>
<comment type="caution">
    <text evidence="1">The sequence shown here is derived from an EMBL/GenBank/DDBJ whole genome shotgun (WGS) entry which is preliminary data.</text>
</comment>
<dbReference type="RefSeq" id="WP_133262047.1">
    <property type="nucleotide sequence ID" value="NZ_SJCY01000004.1"/>
</dbReference>
<sequence>MQTTKLYIGRDAKITKIMRRLLNARPEWNGFSVCTDDEAISICHEQVVDLVLLGNGIDQDCEDGLKLELRAIKPSLKIIQHYGGGSGLLYGEIMEAL</sequence>
<reference evidence="1 2" key="1">
    <citation type="submission" date="2019-02" db="EMBL/GenBank/DDBJ databases">
        <title>Pedobacter sp. nov., a novel speices isolated from soil of pinguins habitat in Antarcitica.</title>
        <authorList>
            <person name="He R.-H."/>
        </authorList>
    </citation>
    <scope>NUCLEOTIDE SEQUENCE [LARGE SCALE GENOMIC DNA]</scope>
    <source>
        <strain evidence="1 2">E01020</strain>
    </source>
</reference>
<organism evidence="1 2">
    <name type="scientific">Pedobacter changchengzhani</name>
    <dbReference type="NCBI Taxonomy" id="2529274"/>
    <lineage>
        <taxon>Bacteria</taxon>
        <taxon>Pseudomonadati</taxon>
        <taxon>Bacteroidota</taxon>
        <taxon>Sphingobacteriia</taxon>
        <taxon>Sphingobacteriales</taxon>
        <taxon>Sphingobacteriaceae</taxon>
        <taxon>Pedobacter</taxon>
    </lineage>
</organism>
<proteinExistence type="predicted"/>
<evidence type="ECO:0000313" key="2">
    <source>
        <dbReference type="Proteomes" id="UP000295668"/>
    </source>
</evidence>
<keyword evidence="2" id="KW-1185">Reference proteome</keyword>
<dbReference type="OrthoDB" id="677818at2"/>
<dbReference type="EMBL" id="SJCY01000004">
    <property type="protein sequence ID" value="TDG36317.1"/>
    <property type="molecule type" value="Genomic_DNA"/>
</dbReference>
<name>A0A4R5MKR3_9SPHI</name>
<evidence type="ECO:0000313" key="1">
    <source>
        <dbReference type="EMBL" id="TDG36317.1"/>
    </source>
</evidence>
<accession>A0A4R5MKR3</accession>
<gene>
    <name evidence="1" type="ORF">EZJ43_07255</name>
</gene>
<protein>
    <recommendedName>
        <fullName evidence="3">Response regulator receiver protein</fullName>
    </recommendedName>
</protein>
<evidence type="ECO:0008006" key="3">
    <source>
        <dbReference type="Google" id="ProtNLM"/>
    </source>
</evidence>
<dbReference type="AlphaFoldDB" id="A0A4R5MKR3"/>